<evidence type="ECO:0000256" key="1">
    <source>
        <dbReference type="SAM" id="SignalP"/>
    </source>
</evidence>
<dbReference type="RefSeq" id="WP_076047007.1">
    <property type="nucleotide sequence ID" value="NZ_MQUR01000163.1"/>
</dbReference>
<keyword evidence="1" id="KW-0732">Signal</keyword>
<evidence type="ECO:0000313" key="3">
    <source>
        <dbReference type="Proteomes" id="UP000187151"/>
    </source>
</evidence>
<proteinExistence type="predicted"/>
<protein>
    <recommendedName>
        <fullName evidence="4">Secreted protein</fullName>
    </recommendedName>
</protein>
<accession>A0ABX3FSN8</accession>
<comment type="caution">
    <text evidence="2">The sequence shown here is derived from an EMBL/GenBank/DDBJ whole genome shotgun (WGS) entry which is preliminary data.</text>
</comment>
<gene>
    <name evidence="2" type="ORF">AVW11_34650</name>
</gene>
<dbReference type="Proteomes" id="UP000187151">
    <property type="component" value="Unassembled WGS sequence"/>
</dbReference>
<feature type="signal peptide" evidence="1">
    <location>
        <begin position="1"/>
        <end position="30"/>
    </location>
</feature>
<organism evidence="2 3">
    <name type="scientific">Streptomyces amritsarensis</name>
    <dbReference type="NCBI Taxonomy" id="681158"/>
    <lineage>
        <taxon>Bacteria</taxon>
        <taxon>Bacillati</taxon>
        <taxon>Actinomycetota</taxon>
        <taxon>Actinomycetes</taxon>
        <taxon>Kitasatosporales</taxon>
        <taxon>Streptomycetaceae</taxon>
        <taxon>Streptomyces</taxon>
    </lineage>
</organism>
<sequence length="107" mass="11402">MTATLARRVAPLLITALLAGGVSLASTAVAAPAVATSGTADTDDDNLRTIKRLNAEKPRTVKKLVRTVEKYGITDGRQWGPGVGNVDGHEWARGYRTPCKQLDCLQN</sequence>
<reference evidence="2 3" key="1">
    <citation type="submission" date="2016-01" db="EMBL/GenBank/DDBJ databases">
        <title>Streptomyces amritsarensis strain MTCC 11845 genome sequencing and assembly.</title>
        <authorList>
            <person name="Sharma D."/>
            <person name="Nair G.R."/>
            <person name="Kaur G."/>
            <person name="Manhas R.K."/>
            <person name="Mayilraj S."/>
        </authorList>
    </citation>
    <scope>NUCLEOTIDE SEQUENCE [LARGE SCALE GENOMIC DNA]</scope>
    <source>
        <strain evidence="2 3">MTCC 11845</strain>
    </source>
</reference>
<dbReference type="EMBL" id="MQUR01000163">
    <property type="protein sequence ID" value="OLZ45094.1"/>
    <property type="molecule type" value="Genomic_DNA"/>
</dbReference>
<feature type="chain" id="PRO_5045814950" description="Secreted protein" evidence="1">
    <location>
        <begin position="31"/>
        <end position="107"/>
    </location>
</feature>
<evidence type="ECO:0008006" key="4">
    <source>
        <dbReference type="Google" id="ProtNLM"/>
    </source>
</evidence>
<name>A0ABX3FSN8_9ACTN</name>
<keyword evidence="3" id="KW-1185">Reference proteome</keyword>
<evidence type="ECO:0000313" key="2">
    <source>
        <dbReference type="EMBL" id="OLZ45094.1"/>
    </source>
</evidence>